<dbReference type="Proteomes" id="UP000004892">
    <property type="component" value="Unassembled WGS sequence"/>
</dbReference>
<sequence>MKRLVLFTICLCWVIGGFAQEKEVLLVDYFSYTSKIGSSYPEQLRNAIIGGIAETGRLSVVDVDAEANLKIEAERRSSEGAMADETARTAQMKTMGANYLLTAHVANMDAVRKTLDNGSVYYDGIISFTVKVTNIADGSIKVSKQFDYSGLNAKTGDSREAAITATLGYIKTSMQKFVNDHFKLESTIVTIEQSDKKKGAVTVYVNCGSAVGIQKGQLFDVKVEKDVAGKKILTNIGTLKADEVQSEDMTLCKVTKGGKEILEANQEGRKLIVISGKQAGGLWKTMGTVLK</sequence>
<comment type="caution">
    <text evidence="1">The sequence shown here is derived from an EMBL/GenBank/DDBJ whole genome shotgun (WGS) entry which is preliminary data.</text>
</comment>
<dbReference type="PATRIC" id="fig|742817.3.peg.1064"/>
<keyword evidence="2" id="KW-1185">Reference proteome</keyword>
<evidence type="ECO:0008006" key="3">
    <source>
        <dbReference type="Google" id="ProtNLM"/>
    </source>
</evidence>
<dbReference type="STRING" id="742817.HMPREF9449_01004"/>
<dbReference type="AlphaFoldDB" id="H1DFG8"/>
<dbReference type="EMBL" id="ADMC01000015">
    <property type="protein sequence ID" value="EHP48961.1"/>
    <property type="molecule type" value="Genomic_DNA"/>
</dbReference>
<dbReference type="HOGENOM" id="CLU_948826_0_0_10"/>
<protein>
    <recommendedName>
        <fullName evidence="3">Curli production assembly/transport component CsgG</fullName>
    </recommendedName>
</protein>
<dbReference type="RefSeq" id="WP_009136152.1">
    <property type="nucleotide sequence ID" value="NZ_JH594596.1"/>
</dbReference>
<dbReference type="eggNOG" id="ENOG5033HST">
    <property type="taxonomic scope" value="Bacteria"/>
</dbReference>
<proteinExistence type="predicted"/>
<evidence type="ECO:0000313" key="2">
    <source>
        <dbReference type="Proteomes" id="UP000004892"/>
    </source>
</evidence>
<name>H1DFG8_9BACT</name>
<dbReference type="GeneID" id="98068596"/>
<gene>
    <name evidence="1" type="ORF">HMPREF9449_01004</name>
</gene>
<accession>H1DFG8</accession>
<evidence type="ECO:0000313" key="1">
    <source>
        <dbReference type="EMBL" id="EHP48961.1"/>
    </source>
</evidence>
<organism evidence="1 2">
    <name type="scientific">Odoribacter laneus YIT 12061</name>
    <dbReference type="NCBI Taxonomy" id="742817"/>
    <lineage>
        <taxon>Bacteria</taxon>
        <taxon>Pseudomonadati</taxon>
        <taxon>Bacteroidota</taxon>
        <taxon>Bacteroidia</taxon>
        <taxon>Bacteroidales</taxon>
        <taxon>Odoribacteraceae</taxon>
        <taxon>Odoribacter</taxon>
    </lineage>
</organism>
<reference evidence="1 2" key="1">
    <citation type="submission" date="2012-01" db="EMBL/GenBank/DDBJ databases">
        <title>The Genome Sequence of Odoribacter laneus YIT 12061.</title>
        <authorList>
            <consortium name="The Broad Institute Genome Sequencing Platform"/>
            <person name="Earl A."/>
            <person name="Ward D."/>
            <person name="Feldgarden M."/>
            <person name="Gevers D."/>
            <person name="Morotomi M."/>
            <person name="Young S.K."/>
            <person name="Zeng Q."/>
            <person name="Gargeya S."/>
            <person name="Fitzgerald M."/>
            <person name="Haas B."/>
            <person name="Abouelleil A."/>
            <person name="Alvarado L."/>
            <person name="Arachchi H.M."/>
            <person name="Berlin A."/>
            <person name="Chapman S.B."/>
            <person name="Gearin G."/>
            <person name="Goldberg J."/>
            <person name="Griggs A."/>
            <person name="Gujja S."/>
            <person name="Hansen M."/>
            <person name="Heiman D."/>
            <person name="Howarth C."/>
            <person name="Larimer J."/>
            <person name="Lui A."/>
            <person name="MacDonald P.J.P."/>
            <person name="McCowen C."/>
            <person name="Montmayeur A."/>
            <person name="Murphy C."/>
            <person name="Neiman D."/>
            <person name="Pearson M."/>
            <person name="Priest M."/>
            <person name="Roberts A."/>
            <person name="Saif S."/>
            <person name="Shea T."/>
            <person name="Sisk P."/>
            <person name="Stolte C."/>
            <person name="Sykes S."/>
            <person name="Wortman J."/>
            <person name="Nusbaum C."/>
            <person name="Birren B."/>
        </authorList>
    </citation>
    <scope>NUCLEOTIDE SEQUENCE [LARGE SCALE GENOMIC DNA]</scope>
    <source>
        <strain evidence="1 2">YIT 12061</strain>
    </source>
</reference>